<evidence type="ECO:0000313" key="2">
    <source>
        <dbReference type="Proteomes" id="UP000321479"/>
    </source>
</evidence>
<dbReference type="OrthoDB" id="794736at2"/>
<dbReference type="EMBL" id="CP042436">
    <property type="protein sequence ID" value="QEC61395.1"/>
    <property type="molecule type" value="Genomic_DNA"/>
</dbReference>
<reference evidence="1 2" key="1">
    <citation type="journal article" date="2017" name="Curr. Microbiol.">
        <title>Mucilaginibacter ginsenosidivorans sp. nov., Isolated from Soil of Ginseng Field.</title>
        <authorList>
            <person name="Kim M.M."/>
            <person name="Siddiqi M.Z."/>
            <person name="Im W.T."/>
        </authorList>
    </citation>
    <scope>NUCLEOTIDE SEQUENCE [LARGE SCALE GENOMIC DNA]</scope>
    <source>
        <strain evidence="1 2">Gsoil 3017</strain>
    </source>
</reference>
<protein>
    <submittedName>
        <fullName evidence="1">Uncharacterized protein</fullName>
    </submittedName>
</protein>
<name>A0A5B8URQ3_9SPHI</name>
<dbReference type="Proteomes" id="UP000321479">
    <property type="component" value="Chromosome"/>
</dbReference>
<dbReference type="KEGG" id="mgin:FRZ54_01950"/>
<proteinExistence type="predicted"/>
<evidence type="ECO:0000313" key="1">
    <source>
        <dbReference type="EMBL" id="QEC61395.1"/>
    </source>
</evidence>
<gene>
    <name evidence="1" type="ORF">FRZ54_01950</name>
</gene>
<organism evidence="1 2">
    <name type="scientific">Mucilaginibacter ginsenosidivorans</name>
    <dbReference type="NCBI Taxonomy" id="398053"/>
    <lineage>
        <taxon>Bacteria</taxon>
        <taxon>Pseudomonadati</taxon>
        <taxon>Bacteroidota</taxon>
        <taxon>Sphingobacteriia</taxon>
        <taxon>Sphingobacteriales</taxon>
        <taxon>Sphingobacteriaceae</taxon>
        <taxon>Mucilaginibacter</taxon>
    </lineage>
</organism>
<dbReference type="RefSeq" id="WP_147029973.1">
    <property type="nucleotide sequence ID" value="NZ_CP042436.1"/>
</dbReference>
<keyword evidence="2" id="KW-1185">Reference proteome</keyword>
<dbReference type="AlphaFoldDB" id="A0A5B8URQ3"/>
<sequence>MRPRFLLLVLICMGCGSKPRDRDVVIALTGDHHSLKISGFDRAIINEIGRDTSDQVWQSLLPVYRMPQDTDMKDFQNAQPGHYNIQDSLVMFTPDTPFAKGKTYFLRHYNYSGSKDAWQYVQKKKGTGGATHKDLLFRY</sequence>
<accession>A0A5B8URQ3</accession>